<dbReference type="Proteomes" id="UP000824998">
    <property type="component" value="Unassembled WGS sequence"/>
</dbReference>
<keyword evidence="3" id="KW-1185">Reference proteome</keyword>
<name>A0A9P7YR29_9HELO</name>
<proteinExistence type="predicted"/>
<comment type="caution">
    <text evidence="2">The sequence shown here is derived from an EMBL/GenBank/DDBJ whole genome shotgun (WGS) entry which is preliminary data.</text>
</comment>
<gene>
    <name evidence="2" type="ORF">BJ875DRAFT_87254</name>
</gene>
<organism evidence="2 3">
    <name type="scientific">Amylocarpus encephaloides</name>
    <dbReference type="NCBI Taxonomy" id="45428"/>
    <lineage>
        <taxon>Eukaryota</taxon>
        <taxon>Fungi</taxon>
        <taxon>Dikarya</taxon>
        <taxon>Ascomycota</taxon>
        <taxon>Pezizomycotina</taxon>
        <taxon>Leotiomycetes</taxon>
        <taxon>Helotiales</taxon>
        <taxon>Helotiales incertae sedis</taxon>
        <taxon>Amylocarpus</taxon>
    </lineage>
</organism>
<evidence type="ECO:0000313" key="3">
    <source>
        <dbReference type="Proteomes" id="UP000824998"/>
    </source>
</evidence>
<dbReference type="EMBL" id="MU251375">
    <property type="protein sequence ID" value="KAG9238106.1"/>
    <property type="molecule type" value="Genomic_DNA"/>
</dbReference>
<accession>A0A9P7YR29</accession>
<protein>
    <submittedName>
        <fullName evidence="2">Uncharacterized protein</fullName>
    </submittedName>
</protein>
<reference evidence="2" key="1">
    <citation type="journal article" date="2021" name="IMA Fungus">
        <title>Genomic characterization of three marine fungi, including Emericellopsis atlantica sp. nov. with signatures of a generalist lifestyle and marine biomass degradation.</title>
        <authorList>
            <person name="Hagestad O.C."/>
            <person name="Hou L."/>
            <person name="Andersen J.H."/>
            <person name="Hansen E.H."/>
            <person name="Altermark B."/>
            <person name="Li C."/>
            <person name="Kuhnert E."/>
            <person name="Cox R.J."/>
            <person name="Crous P.W."/>
            <person name="Spatafora J.W."/>
            <person name="Lail K."/>
            <person name="Amirebrahimi M."/>
            <person name="Lipzen A."/>
            <person name="Pangilinan J."/>
            <person name="Andreopoulos W."/>
            <person name="Hayes R.D."/>
            <person name="Ng V."/>
            <person name="Grigoriev I.V."/>
            <person name="Jackson S.A."/>
            <person name="Sutton T.D.S."/>
            <person name="Dobson A.D.W."/>
            <person name="Rama T."/>
        </authorList>
    </citation>
    <scope>NUCLEOTIDE SEQUENCE</scope>
    <source>
        <strain evidence="2">TRa018bII</strain>
    </source>
</reference>
<feature type="region of interest" description="Disordered" evidence="1">
    <location>
        <begin position="84"/>
        <end position="105"/>
    </location>
</feature>
<dbReference type="AlphaFoldDB" id="A0A9P7YR29"/>
<evidence type="ECO:0000256" key="1">
    <source>
        <dbReference type="SAM" id="MobiDB-lite"/>
    </source>
</evidence>
<evidence type="ECO:0000313" key="2">
    <source>
        <dbReference type="EMBL" id="KAG9238106.1"/>
    </source>
</evidence>
<sequence>MGCRRPRASLSASSAVGASYSHKSGSNAGALQCDLPDSRNADQTVAAEVLFPFAGMDVVKLRRCVRIWKTGWWEMGWGRTTRSRAMQRNAGAVSTERSGRKQRTEHRRTIQYCTPYCTVAERHLYQRNSPIDFSLPHGLRCRRFRPRDAAWLKLLLAETGVQQPDATLNRFSEDIASATN</sequence>